<proteinExistence type="inferred from homology"/>
<dbReference type="Proteomes" id="UP000294844">
    <property type="component" value="Unassembled WGS sequence"/>
</dbReference>
<dbReference type="CDD" id="cd06171">
    <property type="entry name" value="Sigma70_r4"/>
    <property type="match status" value="1"/>
</dbReference>
<name>A0A4R8SCN7_9MYCO</name>
<keyword evidence="11" id="KW-1185">Reference proteome</keyword>
<dbReference type="InterPro" id="IPR014284">
    <property type="entry name" value="RNA_pol_sigma-70_dom"/>
</dbReference>
<reference evidence="11 12" key="1">
    <citation type="journal article" date="2019" name="Sci. Rep.">
        <title>Extended insight into the Mycobacterium chelonae-abscessus complex through whole genome sequencing of Mycobacterium salmoniphilum outbreak and Mycobacterium salmoniphilum-like strains.</title>
        <authorList>
            <person name="Behra P.R.K."/>
            <person name="Das S."/>
            <person name="Pettersson B.M.F."/>
            <person name="Shirreff L."/>
            <person name="DuCote T."/>
            <person name="Jacobsson K.G."/>
            <person name="Ennis D.G."/>
            <person name="Kirsebom L.A."/>
        </authorList>
    </citation>
    <scope>NUCLEOTIDE SEQUENCE [LARGE SCALE GENOMIC DNA]</scope>
    <source>
        <strain evidence="10 11">CCUG 60883</strain>
        <strain evidence="9 12">CCUG 60885</strain>
    </source>
</reference>
<feature type="compositionally biased region" description="Basic and acidic residues" evidence="7">
    <location>
        <begin position="1"/>
        <end position="17"/>
    </location>
</feature>
<accession>A0A4R8SCN7</accession>
<evidence type="ECO:0000313" key="10">
    <source>
        <dbReference type="EMBL" id="TEA07633.1"/>
    </source>
</evidence>
<dbReference type="PANTHER" id="PTHR30385">
    <property type="entry name" value="SIGMA FACTOR F FLAGELLAR"/>
    <property type="match status" value="1"/>
</dbReference>
<dbReference type="InterPro" id="IPR013325">
    <property type="entry name" value="RNA_pol_sigma_r2"/>
</dbReference>
<evidence type="ECO:0000256" key="6">
    <source>
        <dbReference type="ARBA" id="ARBA00023163"/>
    </source>
</evidence>
<dbReference type="GO" id="GO:0030435">
    <property type="term" value="P:sporulation resulting in formation of a cellular spore"/>
    <property type="evidence" value="ECO:0007669"/>
    <property type="project" value="UniProtKB-KW"/>
</dbReference>
<dbReference type="EMBL" id="PECM01000004">
    <property type="protein sequence ID" value="TEA07633.1"/>
    <property type="molecule type" value="Genomic_DNA"/>
</dbReference>
<keyword evidence="5" id="KW-0238">DNA-binding</keyword>
<evidence type="ECO:0000259" key="8">
    <source>
        <dbReference type="PROSITE" id="PS50943"/>
    </source>
</evidence>
<dbReference type="PANTHER" id="PTHR30385:SF4">
    <property type="entry name" value="RNA POLYMERASE SIGMA-E FACTOR"/>
    <property type="match status" value="1"/>
</dbReference>
<dbReference type="SUPFAM" id="SSF88946">
    <property type="entry name" value="Sigma2 domain of RNA polymerase sigma factors"/>
    <property type="match status" value="1"/>
</dbReference>
<evidence type="ECO:0000256" key="5">
    <source>
        <dbReference type="ARBA" id="ARBA00023125"/>
    </source>
</evidence>
<dbReference type="InterPro" id="IPR014322">
    <property type="entry name" value="RNA_pol_sigma-B/F/G"/>
</dbReference>
<dbReference type="OrthoDB" id="9804285at2"/>
<comment type="caution">
    <text evidence="9">The sequence shown here is derived from an EMBL/GenBank/DDBJ whole genome shotgun (WGS) entry which is preliminary data.</text>
</comment>
<dbReference type="RefSeq" id="WP_134147971.1">
    <property type="nucleotide sequence ID" value="NZ_PECK01000007.1"/>
</dbReference>
<evidence type="ECO:0000256" key="3">
    <source>
        <dbReference type="ARBA" id="ARBA00023015"/>
    </source>
</evidence>
<dbReference type="SUPFAM" id="SSF88659">
    <property type="entry name" value="Sigma3 and sigma4 domains of RNA polymerase sigma factors"/>
    <property type="match status" value="2"/>
</dbReference>
<dbReference type="NCBIfam" id="TIGR02937">
    <property type="entry name" value="sigma70-ECF"/>
    <property type="match status" value="1"/>
</dbReference>
<gene>
    <name evidence="9" type="primary">sigF</name>
    <name evidence="10" type="ORF">CCUG60883_00696</name>
    <name evidence="9" type="ORF">CCUG60885_03546</name>
</gene>
<dbReference type="Pfam" id="PF04539">
    <property type="entry name" value="Sigma70_r3"/>
    <property type="match status" value="1"/>
</dbReference>
<sequence>MERPVDVPKTGRTEARSKPGGAADDYSDVPDMFMVLGSLPPNSAAYHRSREQIVTRCLHLADNVARHFDRRGEDLEDLVQVARVGLLNAVNRFDPQKGSSFLGFAVPTMMGEVRRHFRDHGWAMHVPRSIKDRHIQIARATVELTQTLRRAPTAGELAAELGISREEVVESLVAADAYQPQSIEAPVGHGDGESKHLADLLGDNDPALEHVTNREAVRPLLAGLPPRERIVLELRFFKGMTQSQIAEQIGVSQMHVSRILSDTLRYLREQLQ</sequence>
<keyword evidence="3" id="KW-0805">Transcription regulation</keyword>
<dbReference type="InterPro" id="IPR007624">
    <property type="entry name" value="RNA_pol_sigma70_r3"/>
</dbReference>
<evidence type="ECO:0000256" key="7">
    <source>
        <dbReference type="SAM" id="MobiDB-lite"/>
    </source>
</evidence>
<dbReference type="Gene3D" id="1.20.140.160">
    <property type="match status" value="1"/>
</dbReference>
<dbReference type="GO" id="GO:0006352">
    <property type="term" value="P:DNA-templated transcription initiation"/>
    <property type="evidence" value="ECO:0007669"/>
    <property type="project" value="InterPro"/>
</dbReference>
<evidence type="ECO:0000256" key="1">
    <source>
        <dbReference type="ARBA" id="ARBA00007788"/>
    </source>
</evidence>
<dbReference type="PROSITE" id="PS50943">
    <property type="entry name" value="HTH_CROC1"/>
    <property type="match status" value="1"/>
</dbReference>
<dbReference type="GO" id="GO:0016987">
    <property type="term" value="F:sigma factor activity"/>
    <property type="evidence" value="ECO:0007669"/>
    <property type="project" value="UniProtKB-KW"/>
</dbReference>
<dbReference type="NCBIfam" id="NF005514">
    <property type="entry name" value="PRK07122.1"/>
    <property type="match status" value="1"/>
</dbReference>
<organism evidence="9 12">
    <name type="scientific">Mycobacteroides salmoniphilum</name>
    <dbReference type="NCBI Taxonomy" id="404941"/>
    <lineage>
        <taxon>Bacteria</taxon>
        <taxon>Bacillati</taxon>
        <taxon>Actinomycetota</taxon>
        <taxon>Actinomycetes</taxon>
        <taxon>Mycobacteriales</taxon>
        <taxon>Mycobacteriaceae</taxon>
        <taxon>Mycobacteroides</taxon>
    </lineage>
</organism>
<dbReference type="PRINTS" id="PR00046">
    <property type="entry name" value="SIGMA70FCT"/>
</dbReference>
<evidence type="ECO:0000256" key="2">
    <source>
        <dbReference type="ARBA" id="ARBA00022969"/>
    </source>
</evidence>
<keyword evidence="6" id="KW-0804">Transcription</keyword>
<dbReference type="Pfam" id="PF04542">
    <property type="entry name" value="Sigma70_r2"/>
    <property type="match status" value="1"/>
</dbReference>
<feature type="region of interest" description="Disordered" evidence="7">
    <location>
        <begin position="1"/>
        <end position="25"/>
    </location>
</feature>
<comment type="similarity">
    <text evidence="1">Belongs to the sigma-70 factor family.</text>
</comment>
<dbReference type="Gene3D" id="1.20.120.1810">
    <property type="match status" value="1"/>
</dbReference>
<dbReference type="Pfam" id="PF04545">
    <property type="entry name" value="Sigma70_r4"/>
    <property type="match status" value="1"/>
</dbReference>
<dbReference type="NCBIfam" id="TIGR02980">
    <property type="entry name" value="SigBFG"/>
    <property type="match status" value="1"/>
</dbReference>
<evidence type="ECO:0000313" key="12">
    <source>
        <dbReference type="Proteomes" id="UP000295685"/>
    </source>
</evidence>
<dbReference type="AlphaFoldDB" id="A0A4R8SCN7"/>
<protein>
    <submittedName>
        <fullName evidence="9">RNA polymerase sigma factor SigF</fullName>
    </submittedName>
</protein>
<evidence type="ECO:0000313" key="11">
    <source>
        <dbReference type="Proteomes" id="UP000294844"/>
    </source>
</evidence>
<evidence type="ECO:0000313" key="9">
    <source>
        <dbReference type="EMBL" id="TDZ93042.1"/>
    </source>
</evidence>
<keyword evidence="4" id="KW-0731">Sigma factor</keyword>
<evidence type="ECO:0000256" key="4">
    <source>
        <dbReference type="ARBA" id="ARBA00023082"/>
    </source>
</evidence>
<feature type="domain" description="HTH cro/C1-type" evidence="8">
    <location>
        <begin position="238"/>
        <end position="262"/>
    </location>
</feature>
<dbReference type="InterPro" id="IPR013324">
    <property type="entry name" value="RNA_pol_sigma_r3/r4-like"/>
</dbReference>
<dbReference type="EMBL" id="PECK01000007">
    <property type="protein sequence ID" value="TDZ93042.1"/>
    <property type="molecule type" value="Genomic_DNA"/>
</dbReference>
<dbReference type="InterPro" id="IPR007630">
    <property type="entry name" value="RNA_pol_sigma70_r4"/>
</dbReference>
<dbReference type="Proteomes" id="UP000295685">
    <property type="component" value="Unassembled WGS sequence"/>
</dbReference>
<dbReference type="GO" id="GO:0003677">
    <property type="term" value="F:DNA binding"/>
    <property type="evidence" value="ECO:0007669"/>
    <property type="project" value="UniProtKB-KW"/>
</dbReference>
<keyword evidence="2" id="KW-0749">Sporulation</keyword>
<dbReference type="InterPro" id="IPR000943">
    <property type="entry name" value="RNA_pol_sigma70"/>
</dbReference>
<dbReference type="InterPro" id="IPR001387">
    <property type="entry name" value="Cro/C1-type_HTH"/>
</dbReference>
<dbReference type="InterPro" id="IPR007627">
    <property type="entry name" value="RNA_pol_sigma70_r2"/>
</dbReference>